<sequence>MASATGIKVAVIGAGTMGHALALVFALGGHEVRLTDSSMATLDKAGGLMETALETLVVAGEAPREADAEWLHHAVTRLPVLAEALEDADLVLEAIVEQPDAKRALFEEVDRLAPPGAIIASNTSYLDPFPLIPERRQGRALIMHWYTPPYLVDLVDIVGGPTCDPAVVEFAVGFCRAMGKRPVVMRKFVPGYIANRVQSAIALEVQKLLDEGVATAAEIDTAIIEGISLRLPILGVLAKADFTGLAFTQTSLKNRMYEPPPVRGQCDAVDALVAQGRTGVMAGAGFYDWPGETATVLEDRDRRLLALKRALRQIGTLAGEGRDQ</sequence>
<dbReference type="EMBL" id="JAAVTX010000007">
    <property type="protein sequence ID" value="NKE48027.1"/>
    <property type="molecule type" value="Genomic_DNA"/>
</dbReference>
<proteinExistence type="predicted"/>
<organism evidence="4 5">
    <name type="scientific">Falsiroseomonas frigidaquae</name>
    <dbReference type="NCBI Taxonomy" id="487318"/>
    <lineage>
        <taxon>Bacteria</taxon>
        <taxon>Pseudomonadati</taxon>
        <taxon>Pseudomonadota</taxon>
        <taxon>Alphaproteobacteria</taxon>
        <taxon>Acetobacterales</taxon>
        <taxon>Roseomonadaceae</taxon>
        <taxon>Falsiroseomonas</taxon>
    </lineage>
</organism>
<dbReference type="SUPFAM" id="SSF48179">
    <property type="entry name" value="6-phosphogluconate dehydrogenase C-terminal domain-like"/>
    <property type="match status" value="1"/>
</dbReference>
<accession>A0ABX1F6Q2</accession>
<dbReference type="PANTHER" id="PTHR48075">
    <property type="entry name" value="3-HYDROXYACYL-COA DEHYDROGENASE FAMILY PROTEIN"/>
    <property type="match status" value="1"/>
</dbReference>
<name>A0ABX1F6Q2_9PROT</name>
<dbReference type="RefSeq" id="WP_168053928.1">
    <property type="nucleotide sequence ID" value="NZ_JAATJR010000007.1"/>
</dbReference>
<dbReference type="PANTHER" id="PTHR48075:SF5">
    <property type="entry name" value="3-HYDROXYBUTYRYL-COA DEHYDROGENASE"/>
    <property type="match status" value="1"/>
</dbReference>
<dbReference type="PIRSF" id="PIRSF000105">
    <property type="entry name" value="HCDH"/>
    <property type="match status" value="1"/>
</dbReference>
<protein>
    <submittedName>
        <fullName evidence="4">3-hydroxyacyl-CoA dehydrogenase family protein</fullName>
    </submittedName>
</protein>
<evidence type="ECO:0000313" key="4">
    <source>
        <dbReference type="EMBL" id="NKE48027.1"/>
    </source>
</evidence>
<reference evidence="4 5" key="1">
    <citation type="submission" date="2020-03" db="EMBL/GenBank/DDBJ databases">
        <title>Roseomonas selenitidurans sp. nov. isolated from soil.</title>
        <authorList>
            <person name="Liu H."/>
        </authorList>
    </citation>
    <scope>NUCLEOTIDE SEQUENCE [LARGE SCALE GENOMIC DNA]</scope>
    <source>
        <strain evidence="4 5">JCM 15073</strain>
    </source>
</reference>
<gene>
    <name evidence="4" type="ORF">HB662_24835</name>
</gene>
<evidence type="ECO:0000256" key="1">
    <source>
        <dbReference type="ARBA" id="ARBA00023002"/>
    </source>
</evidence>
<dbReference type="SUPFAM" id="SSF51735">
    <property type="entry name" value="NAD(P)-binding Rossmann-fold domains"/>
    <property type="match status" value="1"/>
</dbReference>
<dbReference type="Proteomes" id="UP000765160">
    <property type="component" value="Unassembled WGS sequence"/>
</dbReference>
<dbReference type="InterPro" id="IPR022694">
    <property type="entry name" value="3-OHacyl-CoA_DH"/>
</dbReference>
<dbReference type="Gene3D" id="1.10.1040.10">
    <property type="entry name" value="N-(1-d-carboxylethyl)-l-norvaline Dehydrogenase, domain 2"/>
    <property type="match status" value="1"/>
</dbReference>
<dbReference type="InterPro" id="IPR036291">
    <property type="entry name" value="NAD(P)-bd_dom_sf"/>
</dbReference>
<keyword evidence="1" id="KW-0560">Oxidoreductase</keyword>
<dbReference type="InterPro" id="IPR013328">
    <property type="entry name" value="6PGD_dom2"/>
</dbReference>
<dbReference type="Pfam" id="PF00725">
    <property type="entry name" value="3HCDH"/>
    <property type="match status" value="1"/>
</dbReference>
<dbReference type="InterPro" id="IPR006176">
    <property type="entry name" value="3-OHacyl-CoA_DH_NAD-bd"/>
</dbReference>
<dbReference type="Gene3D" id="3.40.50.720">
    <property type="entry name" value="NAD(P)-binding Rossmann-like Domain"/>
    <property type="match status" value="1"/>
</dbReference>
<dbReference type="InterPro" id="IPR008927">
    <property type="entry name" value="6-PGluconate_DH-like_C_sf"/>
</dbReference>
<feature type="domain" description="3-hydroxyacyl-CoA dehydrogenase NAD binding" evidence="3">
    <location>
        <begin position="8"/>
        <end position="186"/>
    </location>
</feature>
<evidence type="ECO:0000259" key="2">
    <source>
        <dbReference type="Pfam" id="PF00725"/>
    </source>
</evidence>
<evidence type="ECO:0000259" key="3">
    <source>
        <dbReference type="Pfam" id="PF02737"/>
    </source>
</evidence>
<dbReference type="InterPro" id="IPR006108">
    <property type="entry name" value="3HC_DH_C"/>
</dbReference>
<keyword evidence="5" id="KW-1185">Reference proteome</keyword>
<comment type="caution">
    <text evidence="4">The sequence shown here is derived from an EMBL/GenBank/DDBJ whole genome shotgun (WGS) entry which is preliminary data.</text>
</comment>
<dbReference type="Pfam" id="PF02737">
    <property type="entry name" value="3HCDH_N"/>
    <property type="match status" value="1"/>
</dbReference>
<evidence type="ECO:0000313" key="5">
    <source>
        <dbReference type="Proteomes" id="UP000765160"/>
    </source>
</evidence>
<feature type="domain" description="3-hydroxyacyl-CoA dehydrogenase C-terminal" evidence="2">
    <location>
        <begin position="191"/>
        <end position="289"/>
    </location>
</feature>